<feature type="region of interest" description="Disordered" evidence="1">
    <location>
        <begin position="199"/>
        <end position="224"/>
    </location>
</feature>
<sequence length="324" mass="35270">MNSPLNDEDSTLEDILNQTVGLEVEPSSPNPPPPDPEPSDVSSDEFPEAQLMRVSILFKGGSQVKSSGFKGSRKTSRKRVFGGPGAHLSSIRRTSPAIIQRQSARELVLSSPNKLSAKKMPSIVSGKRPDRPSLLLRSTPRKKEPQEKKSRVGCVSKIVLGRKSQACISGGPPAPATFPPISGPPPPLFGIIKNYPVAPLGSKQPTHNSRKKSAVSRPRESELVAQEDTNVNKEAAPMGQISTNRRGPRPRLSVHFGECSGGEPKIKTFPVAGHVQLLAIAQEGVKSRVTRGHFSIYHRKKRSNHHLEHRTALNVLCSRERSMN</sequence>
<accession>A0AA40IB20</accession>
<feature type="region of interest" description="Disordered" evidence="1">
    <location>
        <begin position="62"/>
        <end position="151"/>
    </location>
</feature>
<evidence type="ECO:0000313" key="3">
    <source>
        <dbReference type="Proteomes" id="UP001177744"/>
    </source>
</evidence>
<protein>
    <submittedName>
        <fullName evidence="2">Uncharacterized protein</fullName>
    </submittedName>
</protein>
<feature type="compositionally biased region" description="Basic and acidic residues" evidence="1">
    <location>
        <begin position="141"/>
        <end position="150"/>
    </location>
</feature>
<dbReference type="EMBL" id="JAULJE010000001">
    <property type="protein sequence ID" value="KAK1346308.1"/>
    <property type="molecule type" value="Genomic_DNA"/>
</dbReference>
<dbReference type="AlphaFoldDB" id="A0AA40IB20"/>
<organism evidence="2 3">
    <name type="scientific">Cnephaeus nilssonii</name>
    <name type="common">Northern bat</name>
    <name type="synonym">Eptesicus nilssonii</name>
    <dbReference type="NCBI Taxonomy" id="3371016"/>
    <lineage>
        <taxon>Eukaryota</taxon>
        <taxon>Metazoa</taxon>
        <taxon>Chordata</taxon>
        <taxon>Craniata</taxon>
        <taxon>Vertebrata</taxon>
        <taxon>Euteleostomi</taxon>
        <taxon>Mammalia</taxon>
        <taxon>Eutheria</taxon>
        <taxon>Laurasiatheria</taxon>
        <taxon>Chiroptera</taxon>
        <taxon>Yangochiroptera</taxon>
        <taxon>Vespertilionidae</taxon>
        <taxon>Cnephaeus</taxon>
    </lineage>
</organism>
<evidence type="ECO:0000313" key="2">
    <source>
        <dbReference type="EMBL" id="KAK1346308.1"/>
    </source>
</evidence>
<keyword evidence="3" id="KW-1185">Reference proteome</keyword>
<feature type="compositionally biased region" description="Acidic residues" evidence="1">
    <location>
        <begin position="1"/>
        <end position="12"/>
    </location>
</feature>
<dbReference type="Pfam" id="PF15483">
    <property type="entry name" value="DUF4641"/>
    <property type="match status" value="1"/>
</dbReference>
<proteinExistence type="predicted"/>
<dbReference type="PANTHER" id="PTHR31866">
    <property type="entry name" value="GENE 4779-RELATED"/>
    <property type="match status" value="1"/>
</dbReference>
<dbReference type="InterPro" id="IPR027822">
    <property type="entry name" value="DUF4641"/>
</dbReference>
<dbReference type="Proteomes" id="UP001177744">
    <property type="component" value="Unassembled WGS sequence"/>
</dbReference>
<feature type="compositionally biased region" description="Basic residues" evidence="1">
    <location>
        <begin position="71"/>
        <end position="80"/>
    </location>
</feature>
<evidence type="ECO:0000256" key="1">
    <source>
        <dbReference type="SAM" id="MobiDB-lite"/>
    </source>
</evidence>
<dbReference type="PANTHER" id="PTHR31866:SF1">
    <property type="entry name" value="GENE 4779-RELATED"/>
    <property type="match status" value="1"/>
</dbReference>
<feature type="region of interest" description="Disordered" evidence="1">
    <location>
        <begin position="1"/>
        <end position="48"/>
    </location>
</feature>
<comment type="caution">
    <text evidence="2">The sequence shown here is derived from an EMBL/GenBank/DDBJ whole genome shotgun (WGS) entry which is preliminary data.</text>
</comment>
<reference evidence="2" key="1">
    <citation type="submission" date="2023-06" db="EMBL/GenBank/DDBJ databases">
        <title>Reference genome for the Northern bat (Eptesicus nilssonii), a most northern bat species.</title>
        <authorList>
            <person name="Laine V.N."/>
            <person name="Pulliainen A.T."/>
            <person name="Lilley T.M."/>
        </authorList>
    </citation>
    <scope>NUCLEOTIDE SEQUENCE</scope>
    <source>
        <strain evidence="2">BLF_Eptnil</strain>
        <tissue evidence="2">Kidney</tissue>
    </source>
</reference>
<gene>
    <name evidence="2" type="ORF">QTO34_000162</name>
</gene>
<name>A0AA40IB20_CNENI</name>